<evidence type="ECO:0000256" key="6">
    <source>
        <dbReference type="ARBA" id="ARBA00023136"/>
    </source>
</evidence>
<dbReference type="RefSeq" id="WP_349544675.1">
    <property type="nucleotide sequence ID" value="NZ_JAOALG010000002.1"/>
</dbReference>
<sequence length="488" mass="51955">MNVALIIILAALAVAFGSAILSRRGVSMNLEQWSIGGRGFSPFLVFVLMAGEVFTTSALLGASGLAYNSGGAAFSIVIFLTQAFMLSYWLLPAVWKFASKKGLITQPDFFAAKYDSPVLALLVAVMSLVALFPYLVLQLKGLGILVQMCSYGRISPEWAILVGAIAMAAYVVASGMHGSATTAIIKDVMILAVCVFLGLYLPFHYYGGLAPMFKELSIARPGFFALSTTGKSLTWYLSTVFVSSLAVFMWPHTFSSAYTARSANHLKRNAVVMPLYTLMQLFPMLVGVAAVLQIPGLKGSHADLALLQLSLKTFSPWFIGVIGAAGLLTALVPSSIMLISASSVFSRNVYCLARPGSSNGEQANVAKVATVAFALIAVFLAVHNVESIFALLVMGYTLVVQIAPSLFMSFRRENPVNKWGAFVGILLGAGTVAYSVLTGFNLSKLVPGIAWLADVNMGIAALLLNVIAMFVVSEITRRYAVGSAAVQE</sequence>
<accession>A0ABV1LUB4</accession>
<evidence type="ECO:0000256" key="4">
    <source>
        <dbReference type="ARBA" id="ARBA00022692"/>
    </source>
</evidence>
<gene>
    <name evidence="9" type="ORF">N0A02_26070</name>
</gene>
<feature type="transmembrane region" description="Helical" evidence="8">
    <location>
        <begin position="304"/>
        <end position="328"/>
    </location>
</feature>
<feature type="transmembrane region" description="Helical" evidence="8">
    <location>
        <begin position="449"/>
        <end position="472"/>
    </location>
</feature>
<dbReference type="Proteomes" id="UP001469089">
    <property type="component" value="Unassembled WGS sequence"/>
</dbReference>
<evidence type="ECO:0000256" key="5">
    <source>
        <dbReference type="ARBA" id="ARBA00022989"/>
    </source>
</evidence>
<feature type="transmembrane region" description="Helical" evidence="8">
    <location>
        <begin position="188"/>
        <end position="213"/>
    </location>
</feature>
<comment type="caution">
    <text evidence="9">The sequence shown here is derived from an EMBL/GenBank/DDBJ whole genome shotgun (WGS) entry which is preliminary data.</text>
</comment>
<feature type="transmembrane region" description="Helical" evidence="8">
    <location>
        <begin position="271"/>
        <end position="292"/>
    </location>
</feature>
<dbReference type="Gene3D" id="1.20.1730.10">
    <property type="entry name" value="Sodium/glucose cotransporter"/>
    <property type="match status" value="1"/>
</dbReference>
<feature type="transmembrane region" description="Helical" evidence="8">
    <location>
        <begin position="365"/>
        <end position="382"/>
    </location>
</feature>
<keyword evidence="3" id="KW-0813">Transport</keyword>
<dbReference type="Pfam" id="PF00474">
    <property type="entry name" value="SSF"/>
    <property type="match status" value="1"/>
</dbReference>
<organism evidence="9 10">
    <name type="scientific">Paraburkholderia acidicola</name>
    <dbReference type="NCBI Taxonomy" id="1912599"/>
    <lineage>
        <taxon>Bacteria</taxon>
        <taxon>Pseudomonadati</taxon>
        <taxon>Pseudomonadota</taxon>
        <taxon>Betaproteobacteria</taxon>
        <taxon>Burkholderiales</taxon>
        <taxon>Burkholderiaceae</taxon>
        <taxon>Paraburkholderia</taxon>
    </lineage>
</organism>
<evidence type="ECO:0000256" key="8">
    <source>
        <dbReference type="SAM" id="Phobius"/>
    </source>
</evidence>
<proteinExistence type="inferred from homology"/>
<evidence type="ECO:0000313" key="9">
    <source>
        <dbReference type="EMBL" id="MEQ5842927.1"/>
    </source>
</evidence>
<dbReference type="InterPro" id="IPR001734">
    <property type="entry name" value="Na/solute_symporter"/>
</dbReference>
<keyword evidence="6 8" id="KW-0472">Membrane</keyword>
<comment type="subcellular location">
    <subcellularLocation>
        <location evidence="1">Membrane</location>
        <topology evidence="1">Multi-pass membrane protein</topology>
    </subcellularLocation>
</comment>
<dbReference type="PANTHER" id="PTHR48086">
    <property type="entry name" value="SODIUM/PROLINE SYMPORTER-RELATED"/>
    <property type="match status" value="1"/>
</dbReference>
<dbReference type="CDD" id="cd10322">
    <property type="entry name" value="SLC5sbd"/>
    <property type="match status" value="1"/>
</dbReference>
<evidence type="ECO:0000256" key="1">
    <source>
        <dbReference type="ARBA" id="ARBA00004141"/>
    </source>
</evidence>
<name>A0ABV1LUB4_9BURK</name>
<feature type="transmembrane region" description="Helical" evidence="8">
    <location>
        <begin position="158"/>
        <end position="176"/>
    </location>
</feature>
<feature type="transmembrane region" description="Helical" evidence="8">
    <location>
        <begin position="419"/>
        <end position="437"/>
    </location>
</feature>
<dbReference type="EMBL" id="JAOALG010000002">
    <property type="protein sequence ID" value="MEQ5842927.1"/>
    <property type="molecule type" value="Genomic_DNA"/>
</dbReference>
<dbReference type="InterPro" id="IPR038377">
    <property type="entry name" value="Na/Glc_symporter_sf"/>
</dbReference>
<evidence type="ECO:0000256" key="7">
    <source>
        <dbReference type="RuleBase" id="RU362091"/>
    </source>
</evidence>
<feature type="transmembrane region" description="Helical" evidence="8">
    <location>
        <begin position="43"/>
        <end position="67"/>
    </location>
</feature>
<dbReference type="InterPro" id="IPR050277">
    <property type="entry name" value="Sodium:Solute_Symporter"/>
</dbReference>
<feature type="transmembrane region" description="Helical" evidence="8">
    <location>
        <begin position="388"/>
        <end position="407"/>
    </location>
</feature>
<feature type="transmembrane region" description="Helical" evidence="8">
    <location>
        <begin position="118"/>
        <end position="137"/>
    </location>
</feature>
<reference evidence="9 10" key="1">
    <citation type="journal article" date="2024" name="Chem. Sci.">
        <title>Discovery of a lagriamide polyketide by integrated genome mining, isotopic labeling, and untargeted metabolomics.</title>
        <authorList>
            <person name="Fergusson C.H."/>
            <person name="Saulog J."/>
            <person name="Paulo B.S."/>
            <person name="Wilson D.M."/>
            <person name="Liu D.Y."/>
            <person name="Morehouse N.J."/>
            <person name="Waterworth S."/>
            <person name="Barkei J."/>
            <person name="Gray C.A."/>
            <person name="Kwan J.C."/>
            <person name="Eustaquio A.S."/>
            <person name="Linington R.G."/>
        </authorList>
    </citation>
    <scope>NUCLEOTIDE SEQUENCE [LARGE SCALE GENOMIC DNA]</scope>
    <source>
        <strain evidence="9 10">RL17-338-BIF-B</strain>
    </source>
</reference>
<keyword evidence="10" id="KW-1185">Reference proteome</keyword>
<feature type="transmembrane region" description="Helical" evidence="8">
    <location>
        <begin position="74"/>
        <end position="98"/>
    </location>
</feature>
<evidence type="ECO:0000313" key="10">
    <source>
        <dbReference type="Proteomes" id="UP001469089"/>
    </source>
</evidence>
<evidence type="ECO:0000256" key="2">
    <source>
        <dbReference type="ARBA" id="ARBA00006434"/>
    </source>
</evidence>
<keyword evidence="5 8" id="KW-1133">Transmembrane helix</keyword>
<keyword evidence="4 8" id="KW-0812">Transmembrane</keyword>
<dbReference type="PANTHER" id="PTHR48086:SF8">
    <property type="entry name" value="MONOCARBOXYLIC ACID PERMEASE"/>
    <property type="match status" value="1"/>
</dbReference>
<comment type="similarity">
    <text evidence="2 7">Belongs to the sodium:solute symporter (SSF) (TC 2.A.21) family.</text>
</comment>
<dbReference type="PROSITE" id="PS50283">
    <property type="entry name" value="NA_SOLUT_SYMP_3"/>
    <property type="match status" value="1"/>
</dbReference>
<evidence type="ECO:0000256" key="3">
    <source>
        <dbReference type="ARBA" id="ARBA00022448"/>
    </source>
</evidence>
<protein>
    <submittedName>
        <fullName evidence="9">Sodium:solute symporter family protein</fullName>
    </submittedName>
</protein>
<feature type="transmembrane region" description="Helical" evidence="8">
    <location>
        <begin position="233"/>
        <end position="251"/>
    </location>
</feature>